<accession>A0A0G1XXK4</accession>
<evidence type="ECO:0000313" key="1">
    <source>
        <dbReference type="EMBL" id="KKW35716.1"/>
    </source>
</evidence>
<sequence length="69" mass="8004">MSTHTRISFGRDDAAHLYELALEHFCISKKEGICPMCANLKQRLEKCISKKEAAHMLRQVKKHGYCKNR</sequence>
<dbReference type="AlphaFoldDB" id="A0A0G1XXK4"/>
<comment type="caution">
    <text evidence="1">The sequence shown here is derived from an EMBL/GenBank/DDBJ whole genome shotgun (WGS) entry which is preliminary data.</text>
</comment>
<evidence type="ECO:0000313" key="2">
    <source>
        <dbReference type="Proteomes" id="UP000034290"/>
    </source>
</evidence>
<dbReference type="Proteomes" id="UP000034290">
    <property type="component" value="Unassembled WGS sequence"/>
</dbReference>
<dbReference type="EMBL" id="LCRM01000037">
    <property type="protein sequence ID" value="KKW35716.1"/>
    <property type="molecule type" value="Genomic_DNA"/>
</dbReference>
<name>A0A0G1XXK4_9BACT</name>
<proteinExistence type="predicted"/>
<protein>
    <submittedName>
        <fullName evidence="1">Uncharacterized protein</fullName>
    </submittedName>
</protein>
<gene>
    <name evidence="1" type="ORF">UY81_C0037G0006</name>
</gene>
<organism evidence="1 2">
    <name type="scientific">Candidatus Giovannonibacteria bacterium GW2011_GWA2_53_7</name>
    <dbReference type="NCBI Taxonomy" id="1618650"/>
    <lineage>
        <taxon>Bacteria</taxon>
        <taxon>Candidatus Giovannoniibacteriota</taxon>
    </lineage>
</organism>
<reference evidence="1 2" key="1">
    <citation type="journal article" date="2015" name="Nature">
        <title>rRNA introns, odd ribosomes, and small enigmatic genomes across a large radiation of phyla.</title>
        <authorList>
            <person name="Brown C.T."/>
            <person name="Hug L.A."/>
            <person name="Thomas B.C."/>
            <person name="Sharon I."/>
            <person name="Castelle C.J."/>
            <person name="Singh A."/>
            <person name="Wilkins M.J."/>
            <person name="Williams K.H."/>
            <person name="Banfield J.F."/>
        </authorList>
    </citation>
    <scope>NUCLEOTIDE SEQUENCE [LARGE SCALE GENOMIC DNA]</scope>
</reference>